<dbReference type="SUPFAM" id="SSF82153">
    <property type="entry name" value="FAS1 domain"/>
    <property type="match status" value="1"/>
</dbReference>
<evidence type="ECO:0000259" key="3">
    <source>
        <dbReference type="PROSITE" id="PS50213"/>
    </source>
</evidence>
<accession>A0A7S4JLU2</accession>
<dbReference type="AlphaFoldDB" id="A0A7S4JLU2"/>
<proteinExistence type="predicted"/>
<dbReference type="Gene3D" id="2.30.180.10">
    <property type="entry name" value="FAS1 domain"/>
    <property type="match status" value="1"/>
</dbReference>
<evidence type="ECO:0000256" key="2">
    <source>
        <dbReference type="SAM" id="SignalP"/>
    </source>
</evidence>
<feature type="chain" id="PRO_5030541164" description="FAS1 domain-containing protein" evidence="2">
    <location>
        <begin position="22"/>
        <end position="240"/>
    </location>
</feature>
<evidence type="ECO:0000256" key="1">
    <source>
        <dbReference type="SAM" id="MobiDB-lite"/>
    </source>
</evidence>
<protein>
    <recommendedName>
        <fullName evidence="3">FAS1 domain-containing protein</fullName>
    </recommendedName>
</protein>
<keyword evidence="2" id="KW-0732">Signal</keyword>
<feature type="domain" description="FAS1" evidence="3">
    <location>
        <begin position="60"/>
        <end position="223"/>
    </location>
</feature>
<feature type="signal peptide" evidence="2">
    <location>
        <begin position="1"/>
        <end position="21"/>
    </location>
</feature>
<dbReference type="EMBL" id="HBKQ01043548">
    <property type="protein sequence ID" value="CAE2267798.1"/>
    <property type="molecule type" value="Transcribed_RNA"/>
</dbReference>
<organism evidence="4">
    <name type="scientific">Odontella aurita</name>
    <dbReference type="NCBI Taxonomy" id="265563"/>
    <lineage>
        <taxon>Eukaryota</taxon>
        <taxon>Sar</taxon>
        <taxon>Stramenopiles</taxon>
        <taxon>Ochrophyta</taxon>
        <taxon>Bacillariophyta</taxon>
        <taxon>Mediophyceae</taxon>
        <taxon>Biddulphiophycidae</taxon>
        <taxon>Eupodiscales</taxon>
        <taxon>Odontellaceae</taxon>
        <taxon>Odontella</taxon>
    </lineage>
</organism>
<feature type="region of interest" description="Disordered" evidence="1">
    <location>
        <begin position="150"/>
        <end position="170"/>
    </location>
</feature>
<sequence length="240" mass="25657">MKGFLTIGAILLGAAAPEATAFQPARSAPSFQTASRQTTSPVVRRMAEEEAAAETEEPAAAADDVEAFLSSNYPEFHSLLSKNPGLFNEIADASNGYTLFVPSAAAFADLGEKKLRQIEDPRNLETAQKLGLYHVISTEPVSSMRLRTEDYTKPRPKDGSPQPLTIGGVATMGGEVPVGRKKSGGFLGFGAKEDGSIVVGPEASIVQSNNIGKSIVHEVDAFVSPIVLWRYFDQLQIGRF</sequence>
<gene>
    <name evidence="4" type="ORF">OAUR00152_LOCUS30012</name>
</gene>
<dbReference type="InterPro" id="IPR036378">
    <property type="entry name" value="FAS1_dom_sf"/>
</dbReference>
<evidence type="ECO:0000313" key="4">
    <source>
        <dbReference type="EMBL" id="CAE2267798.1"/>
    </source>
</evidence>
<dbReference type="InterPro" id="IPR000782">
    <property type="entry name" value="FAS1_domain"/>
</dbReference>
<reference evidence="4" key="1">
    <citation type="submission" date="2021-01" db="EMBL/GenBank/DDBJ databases">
        <authorList>
            <person name="Corre E."/>
            <person name="Pelletier E."/>
            <person name="Niang G."/>
            <person name="Scheremetjew M."/>
            <person name="Finn R."/>
            <person name="Kale V."/>
            <person name="Holt S."/>
            <person name="Cochrane G."/>
            <person name="Meng A."/>
            <person name="Brown T."/>
            <person name="Cohen L."/>
        </authorList>
    </citation>
    <scope>NUCLEOTIDE SEQUENCE</scope>
    <source>
        <strain evidence="4">Isolate 1302-5</strain>
    </source>
</reference>
<name>A0A7S4JLU2_9STRA</name>
<dbReference type="PROSITE" id="PS50213">
    <property type="entry name" value="FAS1"/>
    <property type="match status" value="1"/>
</dbReference>
<dbReference type="Pfam" id="PF02469">
    <property type="entry name" value="Fasciclin"/>
    <property type="match status" value="1"/>
</dbReference>